<keyword evidence="3" id="KW-1185">Reference proteome</keyword>
<dbReference type="Proteomes" id="UP001589610">
    <property type="component" value="Unassembled WGS sequence"/>
</dbReference>
<gene>
    <name evidence="2" type="ORF">ACFFRH_28725</name>
</gene>
<proteinExistence type="predicted"/>
<dbReference type="PANTHER" id="PTHR35526:SF3">
    <property type="entry name" value="ANTI-SIGMA-F FACTOR RSBW"/>
    <property type="match status" value="1"/>
</dbReference>
<reference evidence="2 3" key="1">
    <citation type="submission" date="2024-09" db="EMBL/GenBank/DDBJ databases">
        <authorList>
            <person name="Sun Q."/>
            <person name="Mori K."/>
        </authorList>
    </citation>
    <scope>NUCLEOTIDE SEQUENCE [LARGE SCALE GENOMIC DNA]</scope>
    <source>
        <strain evidence="2 3">JCM 3028</strain>
    </source>
</reference>
<comment type="caution">
    <text evidence="2">The sequence shown here is derived from an EMBL/GenBank/DDBJ whole genome shotgun (WGS) entry which is preliminary data.</text>
</comment>
<evidence type="ECO:0000313" key="3">
    <source>
        <dbReference type="Proteomes" id="UP001589610"/>
    </source>
</evidence>
<protein>
    <submittedName>
        <fullName evidence="2">ATP-binding protein</fullName>
    </submittedName>
</protein>
<sequence>MTVLPVERPGPMHSPFHPDPDTTDHLSLDSTGYPGSPDSVDANELWLAAQPASASRARDFTRAQLLAWGLEELSDLCVLVVSEMTTNAVKATATPPVPYGYTCPHVSGCPPTCARARTSDPYPILLRLRLTAAGLFAEVWDGCDGTPEVTEAGEDDESGRGLRLVGMCTDEWGHYRSPDGGKVVFGRWVLPSARRVPDAVPSRPYAYSRTHATRG</sequence>
<evidence type="ECO:0000256" key="1">
    <source>
        <dbReference type="SAM" id="MobiDB-lite"/>
    </source>
</evidence>
<organism evidence="2 3">
    <name type="scientific">Streptosporangium vulgare</name>
    <dbReference type="NCBI Taxonomy" id="46190"/>
    <lineage>
        <taxon>Bacteria</taxon>
        <taxon>Bacillati</taxon>
        <taxon>Actinomycetota</taxon>
        <taxon>Actinomycetes</taxon>
        <taxon>Streptosporangiales</taxon>
        <taxon>Streptosporangiaceae</taxon>
        <taxon>Streptosporangium</taxon>
    </lineage>
</organism>
<keyword evidence="2" id="KW-0067">ATP-binding</keyword>
<dbReference type="GO" id="GO:0005524">
    <property type="term" value="F:ATP binding"/>
    <property type="evidence" value="ECO:0007669"/>
    <property type="project" value="UniProtKB-KW"/>
</dbReference>
<feature type="region of interest" description="Disordered" evidence="1">
    <location>
        <begin position="1"/>
        <end position="34"/>
    </location>
</feature>
<keyword evidence="2" id="KW-0547">Nucleotide-binding</keyword>
<feature type="compositionally biased region" description="Basic and acidic residues" evidence="1">
    <location>
        <begin position="16"/>
        <end position="27"/>
    </location>
</feature>
<dbReference type="InterPro" id="IPR050267">
    <property type="entry name" value="Anti-sigma-factor_SerPK"/>
</dbReference>
<evidence type="ECO:0000313" key="2">
    <source>
        <dbReference type="EMBL" id="MFB9679485.1"/>
    </source>
</evidence>
<dbReference type="CDD" id="cd16936">
    <property type="entry name" value="HATPase_RsbW-like"/>
    <property type="match status" value="1"/>
</dbReference>
<dbReference type="PANTHER" id="PTHR35526">
    <property type="entry name" value="ANTI-SIGMA-F FACTOR RSBW-RELATED"/>
    <property type="match status" value="1"/>
</dbReference>
<dbReference type="RefSeq" id="WP_386160904.1">
    <property type="nucleotide sequence ID" value="NZ_JBHMBS010000016.1"/>
</dbReference>
<dbReference type="EMBL" id="JBHMBS010000016">
    <property type="protein sequence ID" value="MFB9679485.1"/>
    <property type="molecule type" value="Genomic_DNA"/>
</dbReference>
<dbReference type="InterPro" id="IPR036890">
    <property type="entry name" value="HATPase_C_sf"/>
</dbReference>
<dbReference type="Gene3D" id="3.30.565.10">
    <property type="entry name" value="Histidine kinase-like ATPase, C-terminal domain"/>
    <property type="match status" value="1"/>
</dbReference>
<name>A0ABV5TM51_9ACTN</name>
<accession>A0ABV5TM51</accession>